<evidence type="ECO:0000256" key="6">
    <source>
        <dbReference type="ARBA" id="ARBA00022741"/>
    </source>
</evidence>
<keyword evidence="7 14" id="KW-0418">Kinase</keyword>
<evidence type="ECO:0000256" key="3">
    <source>
        <dbReference type="ARBA" id="ARBA00013253"/>
    </source>
</evidence>
<evidence type="ECO:0000256" key="1">
    <source>
        <dbReference type="ARBA" id="ARBA00005051"/>
    </source>
</evidence>
<comment type="similarity">
    <text evidence="2">Belongs to the HPPK family.</text>
</comment>
<dbReference type="PANTHER" id="PTHR43071:SF1">
    <property type="entry name" value="2-AMINO-4-HYDROXY-6-HYDROXYMETHYLDIHYDROPTERIDINE PYROPHOSPHOKINASE"/>
    <property type="match status" value="1"/>
</dbReference>
<comment type="pathway">
    <text evidence="1">Cofactor biosynthesis; tetrahydrofolate biosynthesis; 2-amino-4-hydroxy-6-hydroxymethyl-7,8-dihydropteridine diphosphate from 7,8-dihydroneopterin triphosphate: step 4/4.</text>
</comment>
<dbReference type="InterPro" id="IPR035907">
    <property type="entry name" value="Hppk_sf"/>
</dbReference>
<dbReference type="EC" id="2.7.6.3" evidence="3"/>
<evidence type="ECO:0000256" key="4">
    <source>
        <dbReference type="ARBA" id="ARBA00016218"/>
    </source>
</evidence>
<dbReference type="RefSeq" id="WP_141519200.1">
    <property type="nucleotide sequence ID" value="NZ_VICE01000120.1"/>
</dbReference>
<evidence type="ECO:0000313" key="15">
    <source>
        <dbReference type="Proteomes" id="UP000318212"/>
    </source>
</evidence>
<comment type="caution">
    <text evidence="14">The sequence shown here is derived from an EMBL/GenBank/DDBJ whole genome shotgun (WGS) entry which is preliminary data.</text>
</comment>
<dbReference type="CDD" id="cd00483">
    <property type="entry name" value="HPPK"/>
    <property type="match status" value="1"/>
</dbReference>
<evidence type="ECO:0000256" key="11">
    <source>
        <dbReference type="ARBA" id="ARBA00029766"/>
    </source>
</evidence>
<sequence>MDATIRAYVGLGANLGEAEAAVRAGLAALDRLPSTRRVAVSRLYRTPAWGLVEQPDFINAVAALDTALAPGRLLESMLDIEREAGRDRRHDTPRWGPRVLDLDLLLYGDAVIESPGLQVPHPRLHERAFALLPLLEIAPDLDIPGIGPARDCLRTMAVDDIEAIG</sequence>
<dbReference type="Proteomes" id="UP000318212">
    <property type="component" value="Unassembled WGS sequence"/>
</dbReference>
<protein>
    <recommendedName>
        <fullName evidence="4">2-amino-4-hydroxy-6-hydroxymethyldihydropteridine pyrophosphokinase</fullName>
        <ecNumber evidence="3">2.7.6.3</ecNumber>
    </recommendedName>
    <alternativeName>
        <fullName evidence="11">6-hydroxymethyl-7,8-dihydropterin pyrophosphokinase</fullName>
    </alternativeName>
    <alternativeName>
        <fullName evidence="12">7,8-dihydro-6-hydroxymethylpterin-pyrophosphokinase</fullName>
    </alternativeName>
</protein>
<dbReference type="AlphaFoldDB" id="A0A507ZZ87"/>
<dbReference type="UniPathway" id="UPA00077">
    <property type="reaction ID" value="UER00155"/>
</dbReference>
<comment type="function">
    <text evidence="10">Catalyzes the transfer of pyrophosphate from adenosine triphosphate (ATP) to 6-hydroxymethyl-7,8-dihydropterin, an enzymatic step in folate biosynthesis pathway.</text>
</comment>
<dbReference type="GO" id="GO:0046654">
    <property type="term" value="P:tetrahydrofolate biosynthetic process"/>
    <property type="evidence" value="ECO:0007669"/>
    <property type="project" value="UniProtKB-UniPathway"/>
</dbReference>
<reference evidence="14 15" key="1">
    <citation type="submission" date="2019-06" db="EMBL/GenBank/DDBJ databases">
        <title>Lysobacter alkalisoli sp. nov. isolated from saline soil.</title>
        <authorList>
            <person name="Sun J.-Q."/>
            <person name="Xu L."/>
        </authorList>
    </citation>
    <scope>NUCLEOTIDE SEQUENCE [LARGE SCALE GENOMIC DNA]</scope>
    <source>
        <strain evidence="14 15">JCM 31130</strain>
    </source>
</reference>
<evidence type="ECO:0000256" key="2">
    <source>
        <dbReference type="ARBA" id="ARBA00005810"/>
    </source>
</evidence>
<dbReference type="GO" id="GO:0003848">
    <property type="term" value="F:2-amino-4-hydroxy-6-hydroxymethyldihydropteridine diphosphokinase activity"/>
    <property type="evidence" value="ECO:0007669"/>
    <property type="project" value="UniProtKB-EC"/>
</dbReference>
<evidence type="ECO:0000256" key="8">
    <source>
        <dbReference type="ARBA" id="ARBA00022840"/>
    </source>
</evidence>
<dbReference type="GO" id="GO:0016301">
    <property type="term" value="F:kinase activity"/>
    <property type="evidence" value="ECO:0007669"/>
    <property type="project" value="UniProtKB-KW"/>
</dbReference>
<keyword evidence="8" id="KW-0067">ATP-binding</keyword>
<gene>
    <name evidence="14" type="primary">folK</name>
    <name evidence="14" type="ORF">FKV25_12865</name>
</gene>
<keyword evidence="9" id="KW-0289">Folate biosynthesis</keyword>
<keyword evidence="5 14" id="KW-0808">Transferase</keyword>
<proteinExistence type="inferred from homology"/>
<dbReference type="EMBL" id="VICE01000120">
    <property type="protein sequence ID" value="TQD41484.1"/>
    <property type="molecule type" value="Genomic_DNA"/>
</dbReference>
<dbReference type="Pfam" id="PF01288">
    <property type="entry name" value="HPPK"/>
    <property type="match status" value="1"/>
</dbReference>
<dbReference type="PROSITE" id="PS00794">
    <property type="entry name" value="HPPK"/>
    <property type="match status" value="1"/>
</dbReference>
<dbReference type="InterPro" id="IPR000550">
    <property type="entry name" value="Hppk"/>
</dbReference>
<keyword evidence="6" id="KW-0547">Nucleotide-binding</keyword>
<organism evidence="14 15">
    <name type="scientific">Marilutibacter aestuarii</name>
    <dbReference type="NCBI Taxonomy" id="1706195"/>
    <lineage>
        <taxon>Bacteria</taxon>
        <taxon>Pseudomonadati</taxon>
        <taxon>Pseudomonadota</taxon>
        <taxon>Gammaproteobacteria</taxon>
        <taxon>Lysobacterales</taxon>
        <taxon>Lysobacteraceae</taxon>
        <taxon>Marilutibacter</taxon>
    </lineage>
</organism>
<evidence type="ECO:0000256" key="5">
    <source>
        <dbReference type="ARBA" id="ARBA00022679"/>
    </source>
</evidence>
<keyword evidence="15" id="KW-1185">Reference proteome</keyword>
<evidence type="ECO:0000256" key="9">
    <source>
        <dbReference type="ARBA" id="ARBA00022909"/>
    </source>
</evidence>
<name>A0A507ZZ87_9GAMM</name>
<dbReference type="NCBIfam" id="TIGR01498">
    <property type="entry name" value="folK"/>
    <property type="match status" value="1"/>
</dbReference>
<evidence type="ECO:0000256" key="10">
    <source>
        <dbReference type="ARBA" id="ARBA00029409"/>
    </source>
</evidence>
<dbReference type="GO" id="GO:0005524">
    <property type="term" value="F:ATP binding"/>
    <property type="evidence" value="ECO:0007669"/>
    <property type="project" value="UniProtKB-KW"/>
</dbReference>
<feature type="domain" description="7,8-dihydro-6-hydroxymethylpterin-pyrophosphokinase" evidence="13">
    <location>
        <begin position="94"/>
        <end position="105"/>
    </location>
</feature>
<dbReference type="Gene3D" id="3.30.70.560">
    <property type="entry name" value="7,8-Dihydro-6-hydroxymethylpterin-pyrophosphokinase HPPK"/>
    <property type="match status" value="1"/>
</dbReference>
<evidence type="ECO:0000313" key="14">
    <source>
        <dbReference type="EMBL" id="TQD41484.1"/>
    </source>
</evidence>
<accession>A0A507ZZ87</accession>
<evidence type="ECO:0000256" key="12">
    <source>
        <dbReference type="ARBA" id="ARBA00033413"/>
    </source>
</evidence>
<evidence type="ECO:0000259" key="13">
    <source>
        <dbReference type="PROSITE" id="PS00794"/>
    </source>
</evidence>
<dbReference type="SUPFAM" id="SSF55083">
    <property type="entry name" value="6-hydroxymethyl-7,8-dihydropterin pyrophosphokinase, HPPK"/>
    <property type="match status" value="1"/>
</dbReference>
<dbReference type="OrthoDB" id="9808041at2"/>
<evidence type="ECO:0000256" key="7">
    <source>
        <dbReference type="ARBA" id="ARBA00022777"/>
    </source>
</evidence>
<dbReference type="GO" id="GO:0046656">
    <property type="term" value="P:folic acid biosynthetic process"/>
    <property type="evidence" value="ECO:0007669"/>
    <property type="project" value="UniProtKB-KW"/>
</dbReference>
<dbReference type="PANTHER" id="PTHR43071">
    <property type="entry name" value="2-AMINO-4-HYDROXY-6-HYDROXYMETHYLDIHYDROPTERIDINE PYROPHOSPHOKINASE"/>
    <property type="match status" value="1"/>
</dbReference>